<accession>V8PCU9</accession>
<dbReference type="AlphaFoldDB" id="V8PCU9"/>
<feature type="non-terminal residue" evidence="2">
    <location>
        <position position="856"/>
    </location>
</feature>
<feature type="region of interest" description="Disordered" evidence="1">
    <location>
        <begin position="812"/>
        <end position="856"/>
    </location>
</feature>
<dbReference type="EMBL" id="AZIM01000233">
    <property type="protein sequence ID" value="ETE72379.1"/>
    <property type="molecule type" value="Genomic_DNA"/>
</dbReference>
<organism evidence="2 3">
    <name type="scientific">Ophiophagus hannah</name>
    <name type="common">King cobra</name>
    <name type="synonym">Naja hannah</name>
    <dbReference type="NCBI Taxonomy" id="8665"/>
    <lineage>
        <taxon>Eukaryota</taxon>
        <taxon>Metazoa</taxon>
        <taxon>Chordata</taxon>
        <taxon>Craniata</taxon>
        <taxon>Vertebrata</taxon>
        <taxon>Euteleostomi</taxon>
        <taxon>Lepidosauria</taxon>
        <taxon>Squamata</taxon>
        <taxon>Bifurcata</taxon>
        <taxon>Unidentata</taxon>
        <taxon>Episquamata</taxon>
        <taxon>Toxicofera</taxon>
        <taxon>Serpentes</taxon>
        <taxon>Colubroidea</taxon>
        <taxon>Elapidae</taxon>
        <taxon>Elapinae</taxon>
        <taxon>Ophiophagus</taxon>
    </lineage>
</organism>
<name>V8PCU9_OPHHA</name>
<evidence type="ECO:0000313" key="3">
    <source>
        <dbReference type="Proteomes" id="UP000018936"/>
    </source>
</evidence>
<comment type="caution">
    <text evidence="2">The sequence shown here is derived from an EMBL/GenBank/DDBJ whole genome shotgun (WGS) entry which is preliminary data.</text>
</comment>
<feature type="region of interest" description="Disordered" evidence="1">
    <location>
        <begin position="67"/>
        <end position="86"/>
    </location>
</feature>
<feature type="compositionally biased region" description="Basic and acidic residues" evidence="1">
    <location>
        <begin position="844"/>
        <end position="856"/>
    </location>
</feature>
<sequence length="856" mass="96910">PELISKLYTTDWEAKVAHGTTKDTWKLYIGQRAPYRFVETQLPESVDYYFFPPSNFLKLRALSKQRWPANPRDRAERETDGDKEAPQKADGLILLALVSDVTALYCSSSTAKAGLSQLVVLTVLAGNKQQSTTKGHAVPGKQESIEPPDSHKTPGQNQQLGMYKLPLNLPDKDLVQVHAIPSWYSAYGLHHELNLGIVIRCRIEAKQGNYFRRHYNWLPSLEDTWQMFFFNLWGSLSSGLKEKRNAKERGLDDDRKLTNYLVVAPRLRGLHILLLSNNLRREENTEATGQEPPDLSCFTSSLPINFFYLLKFTSDCSMLTKYTNEWEYAWNPLLYKLSSERKSVHKMGSRGGQVRFFFFIFLHGTLKEENNNKLPFLAFQKATLQITPLHLKLINEKLIEAFAEAVSRVRFMGGGMMFSVAYWKQQDLRTLSPPKILCRASHQMTSRTYFSFLKKGTRTAIECFHTVHQLWPFLNLAMLMPSFTSSLNNSLIYCNTLHLGIHFKRIWKFQLLGPISLAAHDALFKDKMNLMASKLTLEIVSCVCEEKGVECKHKQGVKYKPLGEQGLWGGLPVSARWNFLAGLEPRPQELEQLLLWQTSEPSVRVREIGGNRSEPFPSEEGAGWLTSVSREVSSRMSYSASSFEPAPTLYPVPKLDFSRLLFFTSIVDSALDNFSPSAIPMSSGFSREESFSTSPPSLGNTTCRRESSKVAEKDDDAEEHEVAGYSQNGQRHREVVQEIPQTSEMHVNSKGHAVRLTVHENLVLAVLDEQNVGNRKGAEFRSRLATVCPELVVDGADIADCRHVGVTEAAVEENGDPEEQQQNAKQNGHLQNCATHSQHKQRGHFLDPHQERSRTG</sequence>
<evidence type="ECO:0000313" key="2">
    <source>
        <dbReference type="EMBL" id="ETE72379.1"/>
    </source>
</evidence>
<feature type="compositionally biased region" description="Polar residues" evidence="1">
    <location>
        <begin position="691"/>
        <end position="702"/>
    </location>
</feature>
<feature type="compositionally biased region" description="Polar residues" evidence="1">
    <location>
        <begin position="820"/>
        <end position="836"/>
    </location>
</feature>
<gene>
    <name evidence="2" type="ORF">L345_01796</name>
</gene>
<reference evidence="2 3" key="1">
    <citation type="journal article" date="2013" name="Proc. Natl. Acad. Sci. U.S.A.">
        <title>The king cobra genome reveals dynamic gene evolution and adaptation in the snake venom system.</title>
        <authorList>
            <person name="Vonk F.J."/>
            <person name="Casewell N.R."/>
            <person name="Henkel C.V."/>
            <person name="Heimberg A.M."/>
            <person name="Jansen H.J."/>
            <person name="McCleary R.J."/>
            <person name="Kerkkamp H.M."/>
            <person name="Vos R.A."/>
            <person name="Guerreiro I."/>
            <person name="Calvete J.J."/>
            <person name="Wuster W."/>
            <person name="Woods A.E."/>
            <person name="Logan J.M."/>
            <person name="Harrison R.A."/>
            <person name="Castoe T.A."/>
            <person name="de Koning A.P."/>
            <person name="Pollock D.D."/>
            <person name="Yandell M."/>
            <person name="Calderon D."/>
            <person name="Renjifo C."/>
            <person name="Currier R.B."/>
            <person name="Salgado D."/>
            <person name="Pla D."/>
            <person name="Sanz L."/>
            <person name="Hyder A.S."/>
            <person name="Ribeiro J.M."/>
            <person name="Arntzen J.W."/>
            <person name="van den Thillart G.E."/>
            <person name="Boetzer M."/>
            <person name="Pirovano W."/>
            <person name="Dirks R.P."/>
            <person name="Spaink H.P."/>
            <person name="Duboule D."/>
            <person name="McGlinn E."/>
            <person name="Kini R.M."/>
            <person name="Richardson M.K."/>
        </authorList>
    </citation>
    <scope>NUCLEOTIDE SEQUENCE</scope>
    <source>
        <tissue evidence="2">Blood</tissue>
    </source>
</reference>
<feature type="region of interest" description="Disordered" evidence="1">
    <location>
        <begin position="682"/>
        <end position="731"/>
    </location>
</feature>
<feature type="non-terminal residue" evidence="2">
    <location>
        <position position="1"/>
    </location>
</feature>
<keyword evidence="3" id="KW-1185">Reference proteome</keyword>
<feature type="compositionally biased region" description="Basic and acidic residues" evidence="1">
    <location>
        <begin position="703"/>
        <end position="712"/>
    </location>
</feature>
<feature type="region of interest" description="Disordered" evidence="1">
    <location>
        <begin position="131"/>
        <end position="156"/>
    </location>
</feature>
<evidence type="ECO:0000256" key="1">
    <source>
        <dbReference type="SAM" id="MobiDB-lite"/>
    </source>
</evidence>
<dbReference type="Proteomes" id="UP000018936">
    <property type="component" value="Unassembled WGS sequence"/>
</dbReference>
<protein>
    <submittedName>
        <fullName evidence="2">Uncharacterized protein</fullName>
    </submittedName>
</protein>
<proteinExistence type="predicted"/>
<feature type="compositionally biased region" description="Basic and acidic residues" evidence="1">
    <location>
        <begin position="71"/>
        <end position="86"/>
    </location>
</feature>